<keyword evidence="1 9" id="KW-0808">Transferase</keyword>
<evidence type="ECO:0000256" key="2">
    <source>
        <dbReference type="ARBA" id="ARBA00022741"/>
    </source>
</evidence>
<proteinExistence type="inferred from homology"/>
<feature type="domain" description="Protein kinase" evidence="8">
    <location>
        <begin position="541"/>
        <end position="1054"/>
    </location>
</feature>
<dbReference type="PROSITE" id="PS50011">
    <property type="entry name" value="PROTEIN_KINASE_DOM"/>
    <property type="match status" value="1"/>
</dbReference>
<dbReference type="SUPFAM" id="SSF56112">
    <property type="entry name" value="Protein kinase-like (PK-like)"/>
    <property type="match status" value="1"/>
</dbReference>
<evidence type="ECO:0000259" key="8">
    <source>
        <dbReference type="PROSITE" id="PS50011"/>
    </source>
</evidence>
<dbReference type="GO" id="GO:0005737">
    <property type="term" value="C:cytoplasm"/>
    <property type="evidence" value="ECO:0007669"/>
    <property type="project" value="TreeGrafter"/>
</dbReference>
<evidence type="ECO:0000256" key="7">
    <source>
        <dbReference type="SAM" id="MobiDB-lite"/>
    </source>
</evidence>
<evidence type="ECO:0000256" key="6">
    <source>
        <dbReference type="PROSITE-ProRule" id="PRU10141"/>
    </source>
</evidence>
<evidence type="ECO:0000313" key="9">
    <source>
        <dbReference type="EMBL" id="CCC48455.1"/>
    </source>
</evidence>
<dbReference type="EMBL" id="HE573022">
    <property type="protein sequence ID" value="CCC48455.1"/>
    <property type="molecule type" value="Genomic_DNA"/>
</dbReference>
<dbReference type="SMART" id="SM00220">
    <property type="entry name" value="S_TKc"/>
    <property type="match status" value="1"/>
</dbReference>
<dbReference type="PROSITE" id="PS00107">
    <property type="entry name" value="PROTEIN_KINASE_ATP"/>
    <property type="match status" value="1"/>
</dbReference>
<sequence length="1054" mass="116198">MTGCGAHSSPEICFLLLFMDGRLRCILPNGNERWCIRLPGCENFCRSYSCNISPMRRDANRQLLHCACPYCGMCGNPKSSNSSDGDLFTDSEAEKLLYRIAGEGLGSEVKCCMVLLPDNGACDDPSPSFQHWLIDTIHKDDKGNLVGVPIDVAVSHWNEHCCLAHSVVDLNCSESLYAEIDFETGKVLSALHTGRDSGVTELEMAPDDSDPFGITYCGQRVVVRYTIYFRTIYFPLLGHSVHVDPVGEHPSGAMQNYAATRWTYSYPSVHVEVNCLSAPKPAADAKLDHALAFRCFCTADGVVSELRLESGRFADDPGHLRECHDPWLSDSHMPPLISAYALQLQYNGEPRPLVGDRESDVNFLPSFTDRTDGANYACHPIPVTYLPGSVSEEATTLRGLCINDAKSGHFTGFFDRINKVFISSSLKRRGALTTELKLRSSHLSDTEITHKQRTLLSSTTVDDSATSVITDEVTSDGAEGDHSTSILLGLRDSDVRSSSTETEGALVIPESPSIVNRDHNGDCGDRDPTIGECQSFFDKNFVVLSLLGRGASGIVLLTRHRVTGIIYAVKIMFVRNARAKAEIVREARLHAVLNNRHLVRYYTCWAEDVTPSLMRQLIDVGLRGGENVQRICHAMGYDYLRSMNSGSLSLSGSQGVEWPRVDNNNGFFVGGPCLLPPPPLGGQAAGTYMGGYETPDDTSDSSLSTSTDSMQETYDNASSRSGELVHQSSVAGISCGQVVFLQLEYCNMTLAQRLGSRSGIDRLENIIIALQLISGLLHVHKSGVVHRDVKPANVFVDYSVQFVDMEDVSVMEEYEEWREDLKKHFAKEVNSSPDKVDDLDQQRNNTQISEVSLVGGIQTPHQTVMGFLMSQMSAPPLSGLLDQMKKATCELQKKVVVRLVRKWLTKRFVHVRLGDFGISTPFVTALSSTEASSSSVLVNDYCIGSPLYCSPEQLSGNVCTPATDTFSCGILFAEMYLQPKTVAERIVELQRVRKGESILRSLVNQYPELHIVFGLTKEEATQRLSLSDARHKLRKIVDADLLTFFTENGFVQNE</sequence>
<dbReference type="GO" id="GO:0005634">
    <property type="term" value="C:nucleus"/>
    <property type="evidence" value="ECO:0007669"/>
    <property type="project" value="TreeGrafter"/>
</dbReference>
<gene>
    <name evidence="9" type="ORF">TVY486_0602460</name>
</gene>
<comment type="similarity">
    <text evidence="5">Belongs to the protein kinase superfamily. Ser/Thr protein kinase family. GCN2 subfamily.</text>
</comment>
<keyword evidence="3" id="KW-0418">Kinase</keyword>
<organism evidence="9">
    <name type="scientific">Trypanosoma vivax (strain Y486)</name>
    <dbReference type="NCBI Taxonomy" id="1055687"/>
    <lineage>
        <taxon>Eukaryota</taxon>
        <taxon>Discoba</taxon>
        <taxon>Euglenozoa</taxon>
        <taxon>Kinetoplastea</taxon>
        <taxon>Metakinetoplastina</taxon>
        <taxon>Trypanosomatida</taxon>
        <taxon>Trypanosomatidae</taxon>
        <taxon>Trypanosoma</taxon>
        <taxon>Duttonella</taxon>
    </lineage>
</organism>
<dbReference type="AlphaFoldDB" id="G0TWW7"/>
<dbReference type="GO" id="GO:0004672">
    <property type="term" value="F:protein kinase activity"/>
    <property type="evidence" value="ECO:0007669"/>
    <property type="project" value="InterPro"/>
</dbReference>
<name>G0TWW7_TRYVY</name>
<evidence type="ECO:0000256" key="4">
    <source>
        <dbReference type="ARBA" id="ARBA00022840"/>
    </source>
</evidence>
<evidence type="ECO:0000256" key="3">
    <source>
        <dbReference type="ARBA" id="ARBA00022777"/>
    </source>
</evidence>
<dbReference type="PANTHER" id="PTHR11042">
    <property type="entry name" value="EUKARYOTIC TRANSLATION INITIATION FACTOR 2-ALPHA KINASE EIF2-ALPHA KINASE -RELATED"/>
    <property type="match status" value="1"/>
</dbReference>
<reference evidence="9" key="1">
    <citation type="journal article" date="2012" name="Proc. Natl. Acad. Sci. U.S.A.">
        <title>Antigenic diversity is generated by distinct evolutionary mechanisms in African trypanosome species.</title>
        <authorList>
            <person name="Jackson A.P."/>
            <person name="Berry A."/>
            <person name="Aslett M."/>
            <person name="Allison H.C."/>
            <person name="Burton P."/>
            <person name="Vavrova-Anderson J."/>
            <person name="Brown R."/>
            <person name="Browne H."/>
            <person name="Corton N."/>
            <person name="Hauser H."/>
            <person name="Gamble J."/>
            <person name="Gilderthorp R."/>
            <person name="Marcello L."/>
            <person name="McQuillan J."/>
            <person name="Otto T.D."/>
            <person name="Quail M.A."/>
            <person name="Sanders M.J."/>
            <person name="van Tonder A."/>
            <person name="Ginger M.L."/>
            <person name="Field M.C."/>
            <person name="Barry J.D."/>
            <person name="Hertz-Fowler C."/>
            <person name="Berriman M."/>
        </authorList>
    </citation>
    <scope>NUCLEOTIDE SEQUENCE</scope>
    <source>
        <strain evidence="9">Y486</strain>
    </source>
</reference>
<dbReference type="Gene3D" id="3.30.200.20">
    <property type="entry name" value="Phosphorylase Kinase, domain 1"/>
    <property type="match status" value="1"/>
</dbReference>
<protein>
    <recommendedName>
        <fullName evidence="8">Protein kinase domain-containing protein</fullName>
    </recommendedName>
</protein>
<dbReference type="Gene3D" id="1.10.510.10">
    <property type="entry name" value="Transferase(Phosphotransferase) domain 1"/>
    <property type="match status" value="2"/>
</dbReference>
<dbReference type="InterPro" id="IPR011009">
    <property type="entry name" value="Kinase-like_dom_sf"/>
</dbReference>
<accession>G0TWW7</accession>
<dbReference type="InterPro" id="IPR008271">
    <property type="entry name" value="Ser/Thr_kinase_AS"/>
</dbReference>
<dbReference type="Pfam" id="PF00069">
    <property type="entry name" value="Pkinase"/>
    <property type="match status" value="2"/>
</dbReference>
<dbReference type="InterPro" id="IPR000719">
    <property type="entry name" value="Prot_kinase_dom"/>
</dbReference>
<keyword evidence="2 6" id="KW-0547">Nucleotide-binding</keyword>
<dbReference type="PANTHER" id="PTHR11042:SF189">
    <property type="entry name" value="PROTEIN KINASE DOMAIN-CONTAINING PROTEIN"/>
    <property type="match status" value="1"/>
</dbReference>
<evidence type="ECO:0000256" key="1">
    <source>
        <dbReference type="ARBA" id="ARBA00022679"/>
    </source>
</evidence>
<keyword evidence="4 6" id="KW-0067">ATP-binding</keyword>
<dbReference type="InterPro" id="IPR017441">
    <property type="entry name" value="Protein_kinase_ATP_BS"/>
</dbReference>
<dbReference type="VEuPathDB" id="TriTrypDB:TvY486_0602460"/>
<dbReference type="InterPro" id="IPR050339">
    <property type="entry name" value="CC_SR_Kinase"/>
</dbReference>
<dbReference type="GO" id="GO:0005524">
    <property type="term" value="F:ATP binding"/>
    <property type="evidence" value="ECO:0007669"/>
    <property type="project" value="UniProtKB-UniRule"/>
</dbReference>
<dbReference type="PROSITE" id="PS00108">
    <property type="entry name" value="PROTEIN_KINASE_ST"/>
    <property type="match status" value="1"/>
</dbReference>
<feature type="compositionally biased region" description="Low complexity" evidence="7">
    <location>
        <begin position="700"/>
        <end position="709"/>
    </location>
</feature>
<feature type="region of interest" description="Disordered" evidence="7">
    <location>
        <begin position="685"/>
        <end position="719"/>
    </location>
</feature>
<evidence type="ECO:0000256" key="5">
    <source>
        <dbReference type="ARBA" id="ARBA00037982"/>
    </source>
</evidence>
<feature type="binding site" evidence="6">
    <location>
        <position position="570"/>
    </location>
    <ligand>
        <name>ATP</name>
        <dbReference type="ChEBI" id="CHEBI:30616"/>
    </ligand>
</feature>
<feature type="compositionally biased region" description="Polar residues" evidence="7">
    <location>
        <begin position="710"/>
        <end position="719"/>
    </location>
</feature>